<evidence type="ECO:0000256" key="1">
    <source>
        <dbReference type="SAM" id="MobiDB-lite"/>
    </source>
</evidence>
<evidence type="ECO:0000313" key="2">
    <source>
        <dbReference type="EMBL" id="CAF4109320.1"/>
    </source>
</evidence>
<feature type="compositionally biased region" description="Polar residues" evidence="1">
    <location>
        <begin position="199"/>
        <end position="212"/>
    </location>
</feature>
<sequence>MPTSTRTMALYSSDDPVSIFSYPLTTASSTTWDENTSSVWTDTDGAWSSRITARIIMRVEDNEEYGRNSPGNKRTFTNPEYPTNKFKKYNNGFKPLNSSDEIYILHGAPEKTFHELTSVPIQIPPFGPTSAVRFIVTSCLQEIQPPPPASVVNKRVRPERRYGEEITGGSLIQELKNKKVVKVVKVERPRGASKKTKASTDANNSDSLPQLL</sequence>
<protein>
    <submittedName>
        <fullName evidence="2">Uncharacterized protein</fullName>
    </submittedName>
</protein>
<reference evidence="2" key="1">
    <citation type="submission" date="2021-02" db="EMBL/GenBank/DDBJ databases">
        <authorList>
            <person name="Nowell W R."/>
        </authorList>
    </citation>
    <scope>NUCLEOTIDE SEQUENCE</scope>
</reference>
<proteinExistence type="predicted"/>
<organism evidence="2 3">
    <name type="scientific">Rotaria magnacalcarata</name>
    <dbReference type="NCBI Taxonomy" id="392030"/>
    <lineage>
        <taxon>Eukaryota</taxon>
        <taxon>Metazoa</taxon>
        <taxon>Spiralia</taxon>
        <taxon>Gnathifera</taxon>
        <taxon>Rotifera</taxon>
        <taxon>Eurotatoria</taxon>
        <taxon>Bdelloidea</taxon>
        <taxon>Philodinida</taxon>
        <taxon>Philodinidae</taxon>
        <taxon>Rotaria</taxon>
    </lineage>
</organism>
<dbReference type="EMBL" id="CAJOBI010008304">
    <property type="protein sequence ID" value="CAF4109320.1"/>
    <property type="molecule type" value="Genomic_DNA"/>
</dbReference>
<feature type="region of interest" description="Disordered" evidence="1">
    <location>
        <begin position="186"/>
        <end position="212"/>
    </location>
</feature>
<comment type="caution">
    <text evidence="2">The sequence shown here is derived from an EMBL/GenBank/DDBJ whole genome shotgun (WGS) entry which is preliminary data.</text>
</comment>
<evidence type="ECO:0000313" key="3">
    <source>
        <dbReference type="Proteomes" id="UP000676336"/>
    </source>
</evidence>
<accession>A0A8S2QNI5</accession>
<gene>
    <name evidence="2" type="ORF">SMN809_LOCUS17729</name>
</gene>
<dbReference type="AlphaFoldDB" id="A0A8S2QNI5"/>
<name>A0A8S2QNI5_9BILA</name>
<dbReference type="Proteomes" id="UP000676336">
    <property type="component" value="Unassembled WGS sequence"/>
</dbReference>